<evidence type="ECO:0000256" key="6">
    <source>
        <dbReference type="ARBA" id="ARBA00022777"/>
    </source>
</evidence>
<evidence type="ECO:0000259" key="9">
    <source>
        <dbReference type="PROSITE" id="PS50109"/>
    </source>
</evidence>
<dbReference type="RefSeq" id="WP_029161721.1">
    <property type="nucleotide sequence ID" value="NZ_CP009933.1"/>
</dbReference>
<dbReference type="PRINTS" id="PR00344">
    <property type="entry name" value="BCTRLSENSOR"/>
</dbReference>
<dbReference type="PROSITE" id="PS50109">
    <property type="entry name" value="HIS_KIN"/>
    <property type="match status" value="1"/>
</dbReference>
<dbReference type="InterPro" id="IPR003594">
    <property type="entry name" value="HATPase_dom"/>
</dbReference>
<dbReference type="FunFam" id="3.30.565.10:FF:000037">
    <property type="entry name" value="Hybrid sensor histidine kinase/response regulator"/>
    <property type="match status" value="1"/>
</dbReference>
<dbReference type="Pfam" id="PF00512">
    <property type="entry name" value="HisKA"/>
    <property type="match status" value="1"/>
</dbReference>
<dbReference type="SUPFAM" id="SSF47384">
    <property type="entry name" value="Homodimeric domain of signal transducing histidine kinase"/>
    <property type="match status" value="1"/>
</dbReference>
<dbReference type="PANTHER" id="PTHR43711:SF26">
    <property type="entry name" value="SENSOR HISTIDINE KINASE RCSC"/>
    <property type="match status" value="1"/>
</dbReference>
<comment type="catalytic activity">
    <reaction evidence="1">
        <text>ATP + protein L-histidine = ADP + protein N-phospho-L-histidine.</text>
        <dbReference type="EC" id="2.7.13.3"/>
    </reaction>
</comment>
<dbReference type="Gene3D" id="3.30.565.10">
    <property type="entry name" value="Histidine kinase-like ATPase, C-terminal domain"/>
    <property type="match status" value="1"/>
</dbReference>
<dbReference type="PANTHER" id="PTHR43711">
    <property type="entry name" value="TWO-COMPONENT HISTIDINE KINASE"/>
    <property type="match status" value="1"/>
</dbReference>
<dbReference type="Pfam" id="PF14417">
    <property type="entry name" value="MEDS"/>
    <property type="match status" value="1"/>
</dbReference>
<dbReference type="Proteomes" id="UP000033115">
    <property type="component" value="Chromosome"/>
</dbReference>
<dbReference type="InterPro" id="IPR005467">
    <property type="entry name" value="His_kinase_dom"/>
</dbReference>
<dbReference type="Gene3D" id="1.10.287.130">
    <property type="match status" value="1"/>
</dbReference>
<dbReference type="SMART" id="SM00388">
    <property type="entry name" value="HisKA"/>
    <property type="match status" value="1"/>
</dbReference>
<evidence type="ECO:0000256" key="3">
    <source>
        <dbReference type="ARBA" id="ARBA00022553"/>
    </source>
</evidence>
<dbReference type="GO" id="GO:0000155">
    <property type="term" value="F:phosphorelay sensor kinase activity"/>
    <property type="evidence" value="ECO:0007669"/>
    <property type="project" value="InterPro"/>
</dbReference>
<name>A0A0E3JZL1_CLOSL</name>
<protein>
    <recommendedName>
        <fullName evidence="2">histidine kinase</fullName>
        <ecNumber evidence="2">2.7.13.3</ecNumber>
    </recommendedName>
</protein>
<proteinExistence type="predicted"/>
<reference evidence="10 11" key="1">
    <citation type="journal article" date="2015" name="J. Biotechnol.">
        <title>Complete genome sequence of a malodorant-producing acetogen, Clostridium scatologenes ATCC 25775(T).</title>
        <authorList>
            <person name="Zhu Z."/>
            <person name="Guo T."/>
            <person name="Zheng H."/>
            <person name="Song T."/>
            <person name="Ouyang P."/>
            <person name="Xie J."/>
        </authorList>
    </citation>
    <scope>NUCLEOTIDE SEQUENCE [LARGE SCALE GENOMIC DNA]</scope>
    <source>
        <strain evidence="10 11">ATCC 25775</strain>
    </source>
</reference>
<gene>
    <name evidence="10" type="ORF">CSCA_2549</name>
</gene>
<sequence length="477" mass="55313">MEILRESGIKGLGEISCGTHMCMFYLSRDDFSDILVNYIKDGLENNELCIWVYSGIDKNIIIKILKKSINNIEQYIMKRQLLLIPYIDWYINDGNFRRKKVTNRWLKYIEFAKTKGFVGVKAIGDIGWIDKNLWFNFSDCETHLNNIIDNFPFTIICLYNLWKCTSFQIADVIRNHKYTLIKNEAEWSVLKISELELKENNKMLEEALEYNKIRTEFFSNISHELKTPLTIILSALQLLNEKSSTHLNEKINENTEKKYIDIIKQNSYRLLRLVNNIIDLTKIDSNFFDIQLKNLNIVEVVENIVLSVAEYIKSNGIKITFDTNVEEKIMAIDIDQFERIILNLISNAIKFAKSEGNIWVSLYDRQDHVIISVKDDGKGIPKDKLPIIFERFYQIDKSLSRECEGSGVGLSIVKSLVEKHSGKITVNSTLGVGSEFTMKFPIRIVPEKMPISSSTLLNENQNCMEKVNIEFSDIYSI</sequence>
<keyword evidence="7" id="KW-0067">ATP-binding</keyword>
<evidence type="ECO:0000256" key="4">
    <source>
        <dbReference type="ARBA" id="ARBA00022679"/>
    </source>
</evidence>
<feature type="domain" description="Histidine kinase" evidence="9">
    <location>
        <begin position="220"/>
        <end position="444"/>
    </location>
</feature>
<organism evidence="10 11">
    <name type="scientific">Clostridium scatologenes</name>
    <dbReference type="NCBI Taxonomy" id="1548"/>
    <lineage>
        <taxon>Bacteria</taxon>
        <taxon>Bacillati</taxon>
        <taxon>Bacillota</taxon>
        <taxon>Clostridia</taxon>
        <taxon>Eubacteriales</taxon>
        <taxon>Clostridiaceae</taxon>
        <taxon>Clostridium</taxon>
    </lineage>
</organism>
<dbReference type="SUPFAM" id="SSF55874">
    <property type="entry name" value="ATPase domain of HSP90 chaperone/DNA topoisomerase II/histidine kinase"/>
    <property type="match status" value="1"/>
</dbReference>
<dbReference type="AlphaFoldDB" id="A0A0E3JZL1"/>
<keyword evidence="11" id="KW-1185">Reference proteome</keyword>
<dbReference type="EC" id="2.7.13.3" evidence="2"/>
<dbReference type="CDD" id="cd00075">
    <property type="entry name" value="HATPase"/>
    <property type="match status" value="1"/>
</dbReference>
<dbReference type="InterPro" id="IPR025847">
    <property type="entry name" value="MEDS_domain"/>
</dbReference>
<keyword evidence="6 10" id="KW-0418">Kinase</keyword>
<dbReference type="Pfam" id="PF02518">
    <property type="entry name" value="HATPase_c"/>
    <property type="match status" value="1"/>
</dbReference>
<evidence type="ECO:0000313" key="10">
    <source>
        <dbReference type="EMBL" id="AKA69674.1"/>
    </source>
</evidence>
<dbReference type="CDD" id="cd00082">
    <property type="entry name" value="HisKA"/>
    <property type="match status" value="1"/>
</dbReference>
<dbReference type="KEGG" id="csq:CSCA_2549"/>
<keyword evidence="8" id="KW-0902">Two-component regulatory system</keyword>
<evidence type="ECO:0000256" key="2">
    <source>
        <dbReference type="ARBA" id="ARBA00012438"/>
    </source>
</evidence>
<dbReference type="InterPro" id="IPR036890">
    <property type="entry name" value="HATPase_C_sf"/>
</dbReference>
<dbReference type="HOGENOM" id="CLU_584776_0_0_9"/>
<dbReference type="InterPro" id="IPR036097">
    <property type="entry name" value="HisK_dim/P_sf"/>
</dbReference>
<keyword evidence="4" id="KW-0808">Transferase</keyword>
<dbReference type="InterPro" id="IPR004358">
    <property type="entry name" value="Sig_transdc_His_kin-like_C"/>
</dbReference>
<accession>A0A0E3JZL1</accession>
<dbReference type="FunFam" id="1.10.287.130:FF:000001">
    <property type="entry name" value="Two-component sensor histidine kinase"/>
    <property type="match status" value="1"/>
</dbReference>
<evidence type="ECO:0000256" key="7">
    <source>
        <dbReference type="ARBA" id="ARBA00022840"/>
    </source>
</evidence>
<evidence type="ECO:0000313" key="11">
    <source>
        <dbReference type="Proteomes" id="UP000033115"/>
    </source>
</evidence>
<dbReference type="EMBL" id="CP009933">
    <property type="protein sequence ID" value="AKA69674.1"/>
    <property type="molecule type" value="Genomic_DNA"/>
</dbReference>
<dbReference type="SMART" id="SM00387">
    <property type="entry name" value="HATPase_c"/>
    <property type="match status" value="1"/>
</dbReference>
<keyword evidence="5" id="KW-0547">Nucleotide-binding</keyword>
<dbReference type="GO" id="GO:0005524">
    <property type="term" value="F:ATP binding"/>
    <property type="evidence" value="ECO:0007669"/>
    <property type="project" value="UniProtKB-KW"/>
</dbReference>
<dbReference type="InterPro" id="IPR003661">
    <property type="entry name" value="HisK_dim/P_dom"/>
</dbReference>
<dbReference type="STRING" id="1548.CSCA_2549"/>
<keyword evidence="3" id="KW-0597">Phosphoprotein</keyword>
<dbReference type="InterPro" id="IPR050736">
    <property type="entry name" value="Sensor_HK_Regulatory"/>
</dbReference>
<evidence type="ECO:0000256" key="1">
    <source>
        <dbReference type="ARBA" id="ARBA00000085"/>
    </source>
</evidence>
<evidence type="ECO:0000256" key="8">
    <source>
        <dbReference type="ARBA" id="ARBA00023012"/>
    </source>
</evidence>
<evidence type="ECO:0000256" key="5">
    <source>
        <dbReference type="ARBA" id="ARBA00022741"/>
    </source>
</evidence>